<feature type="transmembrane region" description="Helical" evidence="8">
    <location>
        <begin position="15"/>
        <end position="36"/>
    </location>
</feature>
<protein>
    <submittedName>
        <fullName evidence="9">Potassium uptake protein, TrkH family</fullName>
    </submittedName>
</protein>
<evidence type="ECO:0000256" key="1">
    <source>
        <dbReference type="ARBA" id="ARBA00004651"/>
    </source>
</evidence>
<feature type="transmembrane region" description="Helical" evidence="8">
    <location>
        <begin position="409"/>
        <end position="431"/>
    </location>
</feature>
<evidence type="ECO:0000256" key="4">
    <source>
        <dbReference type="ARBA" id="ARBA00022692"/>
    </source>
</evidence>
<reference evidence="10" key="1">
    <citation type="submission" date="2016-10" db="EMBL/GenBank/DDBJ databases">
        <authorList>
            <person name="Varghese N."/>
            <person name="Submissions S."/>
        </authorList>
    </citation>
    <scope>NUCLEOTIDE SEQUENCE [LARGE SCALE GENOMIC DNA]</scope>
    <source>
        <strain evidence="10">CGMCC 4.3516</strain>
    </source>
</reference>
<sequence>MTARVKAFFSHPARLIPLLFMAVILGSTLVLMLPVASVDPGSTSITDALFTATSAVSVTGLGVLDTPVHWSWFGEFVIMLSFQIGGLGIMTSAVLVGLLVSSRLGLRTKLATQMEISKALSLGDVKAVLLRTVVFSFIVEAAVALVLAIRFSSYGFGFGDAVWYGVFHAVSSFNSAGFALFSDSLMSYATDPWICLPLCFATILGGLGMPVIFEMTRRRWGRKQWSVHTKLTLAGSGILLFGGWIAYLLFEWSNPATFGQWPWYDRLLPAFFQSSMVRAAGLNSVDIGQMNDDSLLASIILMFIGGGSASTAGGIKVTTFFVLLLVIWAEVRGEPDVTVFRHRISPAVVREALTVALVYVACNAFGIFLMQRFEPDLDLMSIMFEVTSALATLGQSTGVTYDLSEPSKWLLTIAMYTGRVGPVLFAASLALRTRHRLYRYPEGRPLVG</sequence>
<dbReference type="InterPro" id="IPR003445">
    <property type="entry name" value="Cat_transpt"/>
</dbReference>
<keyword evidence="5 8" id="KW-1133">Transmembrane helix</keyword>
<keyword evidence="2" id="KW-0813">Transport</keyword>
<keyword evidence="10" id="KW-1185">Reference proteome</keyword>
<dbReference type="RefSeq" id="WP_091040241.1">
    <property type="nucleotide sequence ID" value="NZ_FNAD01000021.1"/>
</dbReference>
<accession>A0A1G7CV97</accession>
<dbReference type="OrthoDB" id="9810952at2"/>
<feature type="transmembrane region" description="Helical" evidence="8">
    <location>
        <begin position="76"/>
        <end position="100"/>
    </location>
</feature>
<gene>
    <name evidence="9" type="ORF">SAMN05216270_12126</name>
</gene>
<proteinExistence type="predicted"/>
<comment type="subcellular location">
    <subcellularLocation>
        <location evidence="1">Cell membrane</location>
        <topology evidence="1">Multi-pass membrane protein</topology>
    </subcellularLocation>
</comment>
<dbReference type="PANTHER" id="PTHR32024:SF1">
    <property type="entry name" value="KTR SYSTEM POTASSIUM UPTAKE PROTEIN B"/>
    <property type="match status" value="1"/>
</dbReference>
<dbReference type="GO" id="GO:0008324">
    <property type="term" value="F:monoatomic cation transmembrane transporter activity"/>
    <property type="evidence" value="ECO:0007669"/>
    <property type="project" value="InterPro"/>
</dbReference>
<evidence type="ECO:0000256" key="8">
    <source>
        <dbReference type="SAM" id="Phobius"/>
    </source>
</evidence>
<feature type="transmembrane region" description="Helical" evidence="8">
    <location>
        <begin position="348"/>
        <end position="370"/>
    </location>
</feature>
<dbReference type="EMBL" id="FNAD01000021">
    <property type="protein sequence ID" value="SDE42680.1"/>
    <property type="molecule type" value="Genomic_DNA"/>
</dbReference>
<evidence type="ECO:0000256" key="6">
    <source>
        <dbReference type="ARBA" id="ARBA00023065"/>
    </source>
</evidence>
<keyword evidence="7 8" id="KW-0472">Membrane</keyword>
<evidence type="ECO:0000256" key="7">
    <source>
        <dbReference type="ARBA" id="ARBA00023136"/>
    </source>
</evidence>
<evidence type="ECO:0000256" key="5">
    <source>
        <dbReference type="ARBA" id="ARBA00022989"/>
    </source>
</evidence>
<name>A0A1G7CV97_9ACTN</name>
<evidence type="ECO:0000313" key="10">
    <source>
        <dbReference type="Proteomes" id="UP000198949"/>
    </source>
</evidence>
<dbReference type="Proteomes" id="UP000198949">
    <property type="component" value="Unassembled WGS sequence"/>
</dbReference>
<dbReference type="STRING" id="58114.SAMN05216270_12126"/>
<feature type="transmembrane region" description="Helical" evidence="8">
    <location>
        <begin position="295"/>
        <end position="328"/>
    </location>
</feature>
<keyword evidence="3" id="KW-1003">Cell membrane</keyword>
<dbReference type="Pfam" id="PF02386">
    <property type="entry name" value="TrkH"/>
    <property type="match status" value="1"/>
</dbReference>
<dbReference type="AlphaFoldDB" id="A0A1G7CV97"/>
<keyword evidence="4 8" id="KW-0812">Transmembrane</keyword>
<feature type="transmembrane region" description="Helical" evidence="8">
    <location>
        <begin position="128"/>
        <end position="149"/>
    </location>
</feature>
<dbReference type="GO" id="GO:0030001">
    <property type="term" value="P:metal ion transport"/>
    <property type="evidence" value="ECO:0007669"/>
    <property type="project" value="UniProtKB-ARBA"/>
</dbReference>
<dbReference type="GO" id="GO:0005886">
    <property type="term" value="C:plasma membrane"/>
    <property type="evidence" value="ECO:0007669"/>
    <property type="project" value="UniProtKB-SubCell"/>
</dbReference>
<feature type="transmembrane region" description="Helical" evidence="8">
    <location>
        <begin position="193"/>
        <end position="213"/>
    </location>
</feature>
<dbReference type="PANTHER" id="PTHR32024">
    <property type="entry name" value="TRK SYSTEM POTASSIUM UPTAKE PROTEIN TRKG-RELATED"/>
    <property type="match status" value="1"/>
</dbReference>
<keyword evidence="6" id="KW-0406">Ion transport</keyword>
<evidence type="ECO:0000256" key="3">
    <source>
        <dbReference type="ARBA" id="ARBA00022475"/>
    </source>
</evidence>
<evidence type="ECO:0000313" key="9">
    <source>
        <dbReference type="EMBL" id="SDE42680.1"/>
    </source>
</evidence>
<organism evidence="9 10">
    <name type="scientific">Glycomyces harbinensis</name>
    <dbReference type="NCBI Taxonomy" id="58114"/>
    <lineage>
        <taxon>Bacteria</taxon>
        <taxon>Bacillati</taxon>
        <taxon>Actinomycetota</taxon>
        <taxon>Actinomycetes</taxon>
        <taxon>Glycomycetales</taxon>
        <taxon>Glycomycetaceae</taxon>
        <taxon>Glycomyces</taxon>
    </lineage>
</organism>
<evidence type="ECO:0000256" key="2">
    <source>
        <dbReference type="ARBA" id="ARBA00022448"/>
    </source>
</evidence>
<feature type="transmembrane region" description="Helical" evidence="8">
    <location>
        <begin position="233"/>
        <end position="250"/>
    </location>
</feature>